<feature type="transmembrane region" description="Helical" evidence="5">
    <location>
        <begin position="322"/>
        <end position="342"/>
    </location>
</feature>
<keyword evidence="4 5" id="KW-0472">Membrane</keyword>
<protein>
    <submittedName>
        <fullName evidence="7">Two pore calcium channel protein 2</fullName>
    </submittedName>
</protein>
<evidence type="ECO:0000256" key="2">
    <source>
        <dbReference type="ARBA" id="ARBA00022692"/>
    </source>
</evidence>
<dbReference type="PANTHER" id="PTHR46768:SF1">
    <property type="entry name" value="TWO PORE CHANNEL PROTEIN 2"/>
    <property type="match status" value="1"/>
</dbReference>
<evidence type="ECO:0000256" key="1">
    <source>
        <dbReference type="ARBA" id="ARBA00004141"/>
    </source>
</evidence>
<comment type="subcellular location">
    <subcellularLocation>
        <location evidence="1">Membrane</location>
        <topology evidence="1">Multi-pass membrane protein</topology>
    </subcellularLocation>
</comment>
<feature type="transmembrane region" description="Helical" evidence="5">
    <location>
        <begin position="200"/>
        <end position="219"/>
    </location>
</feature>
<keyword evidence="8" id="KW-1185">Reference proteome</keyword>
<dbReference type="Pfam" id="PF00520">
    <property type="entry name" value="Ion_trans"/>
    <property type="match status" value="1"/>
</dbReference>
<sequence>MVRKRIAFRALFQVLAHYDTEREKWKLPRTRLAAIMPDSLLDKLNLRTLLYDDDPTWLSCDEAMKLFDSIDQNLELRSETIVDYRVFKSHVMILAQDLALSRLYTAFSMLITILSVVHVTLEALELRDNLDSELVRSLNSAFLVFLVLEQAMLIFFAGVRAFFTQTVCIFELALVSIMAFIKVAEVIQRNTIDGPATHDFGKLFVVLVLLRSVRLVVYFEKLRKLALGMLDMPRYFAPVLSILWSLYYIYALVGMHAYAGLIKVIPDEELNTCGTYENNGYWPLNFDDFASSLVTLWTLMINNNWNIIADKMLRIEPVSTSWWILVVVVILTLSTATIIEIFQTREMFEDKAKRLVKEKKLRKVKKASQNGGDEANHEDNEFIIRTENGVESSVKIAETTTGKNLLKSIKQKFEKVRKKLLKRSSYFFPPIRFESYSYNEIFVTGDAQGMPDRDLVACIQQNPYLVPYFNTKIT</sequence>
<dbReference type="Gene3D" id="1.10.287.70">
    <property type="match status" value="1"/>
</dbReference>
<dbReference type="EMBL" id="JBJKFK010000345">
    <property type="protein sequence ID" value="KAL3317681.1"/>
    <property type="molecule type" value="Genomic_DNA"/>
</dbReference>
<dbReference type="Gene3D" id="1.20.120.350">
    <property type="entry name" value="Voltage-gated potassium channels. Chain C"/>
    <property type="match status" value="1"/>
</dbReference>
<feature type="transmembrane region" description="Helical" evidence="5">
    <location>
        <begin position="141"/>
        <end position="162"/>
    </location>
</feature>
<dbReference type="InterPro" id="IPR028798">
    <property type="entry name" value="TPC2"/>
</dbReference>
<name>A0ABD2QFZ4_9PLAT</name>
<evidence type="ECO:0000259" key="6">
    <source>
        <dbReference type="Pfam" id="PF00520"/>
    </source>
</evidence>
<comment type="caution">
    <text evidence="7">The sequence shown here is derived from an EMBL/GenBank/DDBJ whole genome shotgun (WGS) entry which is preliminary data.</text>
</comment>
<evidence type="ECO:0000256" key="3">
    <source>
        <dbReference type="ARBA" id="ARBA00022989"/>
    </source>
</evidence>
<evidence type="ECO:0000313" key="7">
    <source>
        <dbReference type="EMBL" id="KAL3317681.1"/>
    </source>
</evidence>
<accession>A0ABD2QFZ4</accession>
<dbReference type="InterPro" id="IPR027359">
    <property type="entry name" value="Volt_channel_dom_sf"/>
</dbReference>
<keyword evidence="2 5" id="KW-0812">Transmembrane</keyword>
<feature type="transmembrane region" description="Helical" evidence="5">
    <location>
        <begin position="239"/>
        <end position="259"/>
    </location>
</feature>
<feature type="transmembrane region" description="Helical" evidence="5">
    <location>
        <begin position="103"/>
        <end position="121"/>
    </location>
</feature>
<feature type="transmembrane region" description="Helical" evidence="5">
    <location>
        <begin position="169"/>
        <end position="188"/>
    </location>
</feature>
<evidence type="ECO:0000313" key="8">
    <source>
        <dbReference type="Proteomes" id="UP001626550"/>
    </source>
</evidence>
<dbReference type="Proteomes" id="UP001626550">
    <property type="component" value="Unassembled WGS sequence"/>
</dbReference>
<organism evidence="7 8">
    <name type="scientific">Cichlidogyrus casuarinus</name>
    <dbReference type="NCBI Taxonomy" id="1844966"/>
    <lineage>
        <taxon>Eukaryota</taxon>
        <taxon>Metazoa</taxon>
        <taxon>Spiralia</taxon>
        <taxon>Lophotrochozoa</taxon>
        <taxon>Platyhelminthes</taxon>
        <taxon>Monogenea</taxon>
        <taxon>Monopisthocotylea</taxon>
        <taxon>Dactylogyridea</taxon>
        <taxon>Ancyrocephalidae</taxon>
        <taxon>Cichlidogyrus</taxon>
    </lineage>
</organism>
<dbReference type="SUPFAM" id="SSF81324">
    <property type="entry name" value="Voltage-gated potassium channels"/>
    <property type="match status" value="1"/>
</dbReference>
<evidence type="ECO:0000256" key="5">
    <source>
        <dbReference type="SAM" id="Phobius"/>
    </source>
</evidence>
<feature type="domain" description="Ion transport" evidence="6">
    <location>
        <begin position="102"/>
        <end position="344"/>
    </location>
</feature>
<evidence type="ECO:0000256" key="4">
    <source>
        <dbReference type="ARBA" id="ARBA00023136"/>
    </source>
</evidence>
<gene>
    <name evidence="7" type="primary">TPCN2_5</name>
    <name evidence="7" type="ORF">Ciccas_003662</name>
</gene>
<keyword evidence="3 5" id="KW-1133">Transmembrane helix</keyword>
<dbReference type="GO" id="GO:0016020">
    <property type="term" value="C:membrane"/>
    <property type="evidence" value="ECO:0007669"/>
    <property type="project" value="UniProtKB-SubCell"/>
</dbReference>
<reference evidence="7 8" key="1">
    <citation type="submission" date="2024-11" db="EMBL/GenBank/DDBJ databases">
        <title>Adaptive evolution of stress response genes in parasites aligns with host niche diversity.</title>
        <authorList>
            <person name="Hahn C."/>
            <person name="Resl P."/>
        </authorList>
    </citation>
    <scope>NUCLEOTIDE SEQUENCE [LARGE SCALE GENOMIC DNA]</scope>
    <source>
        <strain evidence="7">EGGRZ-B1_66</strain>
        <tissue evidence="7">Body</tissue>
    </source>
</reference>
<dbReference type="AlphaFoldDB" id="A0ABD2QFZ4"/>
<proteinExistence type="predicted"/>
<dbReference type="PANTHER" id="PTHR46768">
    <property type="entry name" value="TWO PORE CALCIUM CHANNEL PROTEIN 2"/>
    <property type="match status" value="1"/>
</dbReference>
<dbReference type="InterPro" id="IPR005821">
    <property type="entry name" value="Ion_trans_dom"/>
</dbReference>